<dbReference type="PANTHER" id="PTHR38030:SF2">
    <property type="entry name" value="PROTOPORPHYRINOGEN IX DEHYDROGENASE [QUINONE]"/>
    <property type="match status" value="1"/>
</dbReference>
<dbReference type="RefSeq" id="WP_038277454.1">
    <property type="nucleotide sequence ID" value="NZ_JPME01000003.1"/>
</dbReference>
<dbReference type="Gene3D" id="3.40.50.360">
    <property type="match status" value="1"/>
</dbReference>
<reference evidence="2 3" key="1">
    <citation type="submission" date="2014-07" db="EMBL/GenBank/DDBJ databases">
        <title>Draft genome of Clostridium celerecrescens 152B isolated from sediments associated with methane hydrate from Krishna Godavari basin.</title>
        <authorList>
            <person name="Honkalas V.S."/>
            <person name="Dabir A.P."/>
            <person name="Arora P."/>
            <person name="Dhakephalkar P.K."/>
        </authorList>
    </citation>
    <scope>NUCLEOTIDE SEQUENCE [LARGE SCALE GENOMIC DNA]</scope>
    <source>
        <strain evidence="2 3">152B</strain>
    </source>
</reference>
<protein>
    <submittedName>
        <fullName evidence="2">Flavodoxin</fullName>
    </submittedName>
</protein>
<dbReference type="EMBL" id="JPME01000003">
    <property type="protein sequence ID" value="KEZ91468.1"/>
    <property type="molecule type" value="Genomic_DNA"/>
</dbReference>
<dbReference type="Pfam" id="PF12724">
    <property type="entry name" value="Flavodoxin_5"/>
    <property type="match status" value="1"/>
</dbReference>
<dbReference type="GO" id="GO:0070819">
    <property type="term" value="F:menaquinone-dependent protoporphyrinogen oxidase activity"/>
    <property type="evidence" value="ECO:0007669"/>
    <property type="project" value="TreeGrafter"/>
</dbReference>
<dbReference type="InterPro" id="IPR026816">
    <property type="entry name" value="Flavodoxin_dom"/>
</dbReference>
<dbReference type="GO" id="GO:0010181">
    <property type="term" value="F:FMN binding"/>
    <property type="evidence" value="ECO:0007669"/>
    <property type="project" value="InterPro"/>
</dbReference>
<dbReference type="GO" id="GO:0016651">
    <property type="term" value="F:oxidoreductase activity, acting on NAD(P)H"/>
    <property type="evidence" value="ECO:0007669"/>
    <property type="project" value="UniProtKB-ARBA"/>
</dbReference>
<dbReference type="InterPro" id="IPR029039">
    <property type="entry name" value="Flavoprotein-like_sf"/>
</dbReference>
<organism evidence="2 3">
    <name type="scientific">Lacrimispora celerecrescens</name>
    <dbReference type="NCBI Taxonomy" id="29354"/>
    <lineage>
        <taxon>Bacteria</taxon>
        <taxon>Bacillati</taxon>
        <taxon>Bacillota</taxon>
        <taxon>Clostridia</taxon>
        <taxon>Lachnospirales</taxon>
        <taxon>Lachnospiraceae</taxon>
        <taxon>Lacrimispora</taxon>
    </lineage>
</organism>
<dbReference type="PANTHER" id="PTHR38030">
    <property type="entry name" value="PROTOPORPHYRINOGEN IX DEHYDROGENASE [MENAQUINONE]"/>
    <property type="match status" value="1"/>
</dbReference>
<dbReference type="GO" id="GO:0006783">
    <property type="term" value="P:heme biosynthetic process"/>
    <property type="evidence" value="ECO:0007669"/>
    <property type="project" value="TreeGrafter"/>
</dbReference>
<evidence type="ECO:0000259" key="1">
    <source>
        <dbReference type="PROSITE" id="PS50902"/>
    </source>
</evidence>
<dbReference type="InterPro" id="IPR008254">
    <property type="entry name" value="Flavodoxin/NO_synth"/>
</dbReference>
<evidence type="ECO:0000313" key="3">
    <source>
        <dbReference type="Proteomes" id="UP000028525"/>
    </source>
</evidence>
<evidence type="ECO:0000313" key="2">
    <source>
        <dbReference type="EMBL" id="KEZ91468.1"/>
    </source>
</evidence>
<dbReference type="Proteomes" id="UP000028525">
    <property type="component" value="Unassembled WGS sequence"/>
</dbReference>
<accession>A0A084JR84</accession>
<dbReference type="SUPFAM" id="SSF52218">
    <property type="entry name" value="Flavoproteins"/>
    <property type="match status" value="1"/>
</dbReference>
<dbReference type="STRING" id="29354.IO98_01905"/>
<name>A0A084JR84_9FIRM</name>
<feature type="domain" description="Flavodoxin-like" evidence="1">
    <location>
        <begin position="3"/>
        <end position="158"/>
    </location>
</feature>
<proteinExistence type="predicted"/>
<keyword evidence="3" id="KW-1185">Reference proteome</keyword>
<dbReference type="OrthoDB" id="2146857at2"/>
<gene>
    <name evidence="2" type="ORF">IO98_01905</name>
</gene>
<sequence>MNTIIIYSSKYGCTADCAMLLKSGLPGTVELANINEINPKTLLIERFDTVILGSSIYIGAISKKLRAFCIENVNVLSRKRVGIFICCGVPEQTNEYLFKNFPEALLKSAVVVKDFGGEARIDKLKGLDKLIMRAAMKDNYESLKISHDHLKSFIKEISM</sequence>
<dbReference type="AlphaFoldDB" id="A0A084JR84"/>
<comment type="caution">
    <text evidence="2">The sequence shown here is derived from an EMBL/GenBank/DDBJ whole genome shotgun (WGS) entry which is preliminary data.</text>
</comment>
<dbReference type="InterPro" id="IPR052200">
    <property type="entry name" value="Protoporphyrinogen_IX_DH"/>
</dbReference>
<dbReference type="PROSITE" id="PS50902">
    <property type="entry name" value="FLAVODOXIN_LIKE"/>
    <property type="match status" value="1"/>
</dbReference>